<evidence type="ECO:0000313" key="2">
    <source>
        <dbReference type="Proteomes" id="UP001596190"/>
    </source>
</evidence>
<sequence>MKLTKEQTKVMPAQQPDSFVDHYDDAQTILPAVADQLQRLVPQQGLTDWVLVESESDGQVIEIPLHTGTSPVEASFRSGRETVWNLDLDQPGTVSRLQAEYDHGGDLVTILLNQFHSDDPVNPCQWLMCRSVAEPEIVWLLEFYQNKRKRQEHTTGHIGRKLFDALAKPPVRVNIQVVLSGFTLN</sequence>
<dbReference type="Proteomes" id="UP001596190">
    <property type="component" value="Unassembled WGS sequence"/>
</dbReference>
<accession>A0ABW1T958</accession>
<proteinExistence type="predicted"/>
<dbReference type="RefSeq" id="WP_137630820.1">
    <property type="nucleotide sequence ID" value="NZ_BJDO01000015.1"/>
</dbReference>
<protein>
    <submittedName>
        <fullName evidence="1">Uncharacterized protein</fullName>
    </submittedName>
</protein>
<reference evidence="2" key="1">
    <citation type="journal article" date="2019" name="Int. J. Syst. Evol. Microbiol.">
        <title>The Global Catalogue of Microorganisms (GCM) 10K type strain sequencing project: providing services to taxonomists for standard genome sequencing and annotation.</title>
        <authorList>
            <consortium name="The Broad Institute Genomics Platform"/>
            <consortium name="The Broad Institute Genome Sequencing Center for Infectious Disease"/>
            <person name="Wu L."/>
            <person name="Ma J."/>
        </authorList>
    </citation>
    <scope>NUCLEOTIDE SEQUENCE [LARGE SCALE GENOMIC DNA]</scope>
    <source>
        <strain evidence="2">CCM 8950</strain>
    </source>
</reference>
<organism evidence="1 2">
    <name type="scientific">Secundilactobacillus hailunensis</name>
    <dbReference type="NCBI Taxonomy" id="2559923"/>
    <lineage>
        <taxon>Bacteria</taxon>
        <taxon>Bacillati</taxon>
        <taxon>Bacillota</taxon>
        <taxon>Bacilli</taxon>
        <taxon>Lactobacillales</taxon>
        <taxon>Lactobacillaceae</taxon>
        <taxon>Secundilactobacillus</taxon>
    </lineage>
</organism>
<gene>
    <name evidence="1" type="ORF">ACFP1H_06185</name>
</gene>
<evidence type="ECO:0000313" key="1">
    <source>
        <dbReference type="EMBL" id="MFC6254172.1"/>
    </source>
</evidence>
<keyword evidence="2" id="KW-1185">Reference proteome</keyword>
<dbReference type="EMBL" id="JBHSSA010000049">
    <property type="protein sequence ID" value="MFC6254172.1"/>
    <property type="molecule type" value="Genomic_DNA"/>
</dbReference>
<comment type="caution">
    <text evidence="1">The sequence shown here is derived from an EMBL/GenBank/DDBJ whole genome shotgun (WGS) entry which is preliminary data.</text>
</comment>
<name>A0ABW1T958_9LACO</name>